<evidence type="ECO:0000256" key="2">
    <source>
        <dbReference type="ARBA" id="ARBA00007370"/>
    </source>
</evidence>
<sequence length="289" mass="31802">MNNVSLKIPATSANLGLGFDTMGVAVNKYLSIKATESDKWEFEFLDEELRDLPNGEANFVASIAIDIAKKYNKVMPDLFIEMSSEIPLTHGLGSSSSAIVAGIELADHYCQLGLSTYDKILLASKIEGHPDNVGPCITGGAFVGYYQDDYLAYHQLNLDKISLILSIPPYEISTKVAREAIPDSYEKGAAIEQNALNNVMLLSMVKKDYKTMGELMMQDKFHEPYRQPLIAEFPEIKEIAVKNGAYATVISGAGPTVLTLCPEDKVEGILKELQQVSTCKHESVEVHYN</sequence>
<keyword evidence="9 13" id="KW-0418">Kinase</keyword>
<dbReference type="PANTHER" id="PTHR20861">
    <property type="entry name" value="HOMOSERINE/4-DIPHOSPHOCYTIDYL-2-C-METHYL-D-ERYTHRITOL KINASE"/>
    <property type="match status" value="1"/>
</dbReference>
<dbReference type="Gene3D" id="3.30.70.890">
    <property type="entry name" value="GHMP kinase, C-terminal domain"/>
    <property type="match status" value="1"/>
</dbReference>
<evidence type="ECO:0000256" key="11">
    <source>
        <dbReference type="ARBA" id="ARBA00049375"/>
    </source>
</evidence>
<dbReference type="PROSITE" id="PS00627">
    <property type="entry name" value="GHMP_KINASES_ATP"/>
    <property type="match status" value="1"/>
</dbReference>
<evidence type="ECO:0000256" key="5">
    <source>
        <dbReference type="ARBA" id="ARBA00022605"/>
    </source>
</evidence>
<comment type="similarity">
    <text evidence="2 13">Belongs to the GHMP kinase family. Homoserine kinase subfamily.</text>
</comment>
<name>A0A5R9DY19_9LACT</name>
<evidence type="ECO:0000313" key="17">
    <source>
        <dbReference type="Proteomes" id="UP000306420"/>
    </source>
</evidence>
<keyword evidence="10 13" id="KW-0067">ATP-binding</keyword>
<keyword evidence="13" id="KW-0963">Cytoplasm</keyword>
<evidence type="ECO:0000256" key="3">
    <source>
        <dbReference type="ARBA" id="ARBA00012078"/>
    </source>
</evidence>
<dbReference type="RefSeq" id="WP_138404347.1">
    <property type="nucleotide sequence ID" value="NZ_VBSP01000013.1"/>
</dbReference>
<dbReference type="Pfam" id="PF00288">
    <property type="entry name" value="GHMP_kinases_N"/>
    <property type="match status" value="1"/>
</dbReference>
<dbReference type="GO" id="GO:0005524">
    <property type="term" value="F:ATP binding"/>
    <property type="evidence" value="ECO:0007669"/>
    <property type="project" value="UniProtKB-UniRule"/>
</dbReference>
<comment type="subcellular location">
    <subcellularLocation>
        <location evidence="13">Cytoplasm</location>
    </subcellularLocation>
</comment>
<dbReference type="PANTHER" id="PTHR20861:SF1">
    <property type="entry name" value="HOMOSERINE KINASE"/>
    <property type="match status" value="1"/>
</dbReference>
<organism evidence="16 17">
    <name type="scientific">Ruoffia tabacinasalis</name>
    <dbReference type="NCBI Taxonomy" id="87458"/>
    <lineage>
        <taxon>Bacteria</taxon>
        <taxon>Bacillati</taxon>
        <taxon>Bacillota</taxon>
        <taxon>Bacilli</taxon>
        <taxon>Lactobacillales</taxon>
        <taxon>Aerococcaceae</taxon>
        <taxon>Ruoffia</taxon>
    </lineage>
</organism>
<comment type="function">
    <text evidence="12 13">Catalyzes the ATP-dependent phosphorylation of L-homoserine to L-homoserine phosphate.</text>
</comment>
<keyword evidence="8 13" id="KW-0547">Nucleotide-binding</keyword>
<keyword evidence="5 13" id="KW-0028">Amino-acid biosynthesis</keyword>
<dbReference type="InterPro" id="IPR006204">
    <property type="entry name" value="GHMP_kinase_N_dom"/>
</dbReference>
<dbReference type="PRINTS" id="PR00958">
    <property type="entry name" value="HOMSERKINASE"/>
</dbReference>
<evidence type="ECO:0000259" key="14">
    <source>
        <dbReference type="Pfam" id="PF00288"/>
    </source>
</evidence>
<dbReference type="OrthoDB" id="9769912at2"/>
<dbReference type="HAMAP" id="MF_00384">
    <property type="entry name" value="Homoser_kinase"/>
    <property type="match status" value="1"/>
</dbReference>
<evidence type="ECO:0000256" key="4">
    <source>
        <dbReference type="ARBA" id="ARBA00017858"/>
    </source>
</evidence>
<evidence type="ECO:0000256" key="10">
    <source>
        <dbReference type="ARBA" id="ARBA00022840"/>
    </source>
</evidence>
<dbReference type="Pfam" id="PF08544">
    <property type="entry name" value="GHMP_kinases_C"/>
    <property type="match status" value="1"/>
</dbReference>
<keyword evidence="6 13" id="KW-0808">Transferase</keyword>
<feature type="domain" description="GHMP kinase C-terminal" evidence="15">
    <location>
        <begin position="204"/>
        <end position="275"/>
    </location>
</feature>
<comment type="catalytic activity">
    <reaction evidence="11 13">
        <text>L-homoserine + ATP = O-phospho-L-homoserine + ADP + H(+)</text>
        <dbReference type="Rhea" id="RHEA:13985"/>
        <dbReference type="ChEBI" id="CHEBI:15378"/>
        <dbReference type="ChEBI" id="CHEBI:30616"/>
        <dbReference type="ChEBI" id="CHEBI:57476"/>
        <dbReference type="ChEBI" id="CHEBI:57590"/>
        <dbReference type="ChEBI" id="CHEBI:456216"/>
        <dbReference type="EC" id="2.7.1.39"/>
    </reaction>
</comment>
<keyword evidence="7 13" id="KW-0791">Threonine biosynthesis</keyword>
<dbReference type="Proteomes" id="UP000306420">
    <property type="component" value="Unassembled WGS sequence"/>
</dbReference>
<evidence type="ECO:0000256" key="12">
    <source>
        <dbReference type="ARBA" id="ARBA00049954"/>
    </source>
</evidence>
<evidence type="ECO:0000256" key="8">
    <source>
        <dbReference type="ARBA" id="ARBA00022741"/>
    </source>
</evidence>
<dbReference type="AlphaFoldDB" id="A0A5R9DY19"/>
<dbReference type="GO" id="GO:0009088">
    <property type="term" value="P:threonine biosynthetic process"/>
    <property type="evidence" value="ECO:0007669"/>
    <property type="project" value="UniProtKB-UniRule"/>
</dbReference>
<dbReference type="GO" id="GO:0005737">
    <property type="term" value="C:cytoplasm"/>
    <property type="evidence" value="ECO:0007669"/>
    <property type="project" value="UniProtKB-SubCell"/>
</dbReference>
<dbReference type="EC" id="2.7.1.39" evidence="3 13"/>
<proteinExistence type="inferred from homology"/>
<dbReference type="InterPro" id="IPR000870">
    <property type="entry name" value="Homoserine_kinase"/>
</dbReference>
<dbReference type="InterPro" id="IPR020568">
    <property type="entry name" value="Ribosomal_Su5_D2-typ_SF"/>
</dbReference>
<evidence type="ECO:0000256" key="1">
    <source>
        <dbReference type="ARBA" id="ARBA00005015"/>
    </source>
</evidence>
<evidence type="ECO:0000313" key="16">
    <source>
        <dbReference type="EMBL" id="TLQ41659.1"/>
    </source>
</evidence>
<gene>
    <name evidence="13" type="primary">thrB</name>
    <name evidence="16" type="ORF">FEZ33_05200</name>
</gene>
<dbReference type="InterPro" id="IPR006203">
    <property type="entry name" value="GHMP_knse_ATP-bd_CS"/>
</dbReference>
<dbReference type="SUPFAM" id="SSF55060">
    <property type="entry name" value="GHMP Kinase, C-terminal domain"/>
    <property type="match status" value="1"/>
</dbReference>
<evidence type="ECO:0000256" key="9">
    <source>
        <dbReference type="ARBA" id="ARBA00022777"/>
    </source>
</evidence>
<evidence type="ECO:0000259" key="15">
    <source>
        <dbReference type="Pfam" id="PF08544"/>
    </source>
</evidence>
<evidence type="ECO:0000256" key="7">
    <source>
        <dbReference type="ARBA" id="ARBA00022697"/>
    </source>
</evidence>
<dbReference type="UniPathway" id="UPA00050">
    <property type="reaction ID" value="UER00064"/>
</dbReference>
<dbReference type="InterPro" id="IPR036554">
    <property type="entry name" value="GHMP_kinase_C_sf"/>
</dbReference>
<dbReference type="SUPFAM" id="SSF54211">
    <property type="entry name" value="Ribosomal protein S5 domain 2-like"/>
    <property type="match status" value="1"/>
</dbReference>
<feature type="domain" description="GHMP kinase N-terminal" evidence="14">
    <location>
        <begin position="58"/>
        <end position="140"/>
    </location>
</feature>
<comment type="pathway">
    <text evidence="1 13">Amino-acid biosynthesis; L-threonine biosynthesis; L-threonine from L-aspartate: step 4/5.</text>
</comment>
<dbReference type="GO" id="GO:0004413">
    <property type="term" value="F:homoserine kinase activity"/>
    <property type="evidence" value="ECO:0007669"/>
    <property type="project" value="UniProtKB-UniRule"/>
</dbReference>
<comment type="caution">
    <text evidence="16">The sequence shown here is derived from an EMBL/GenBank/DDBJ whole genome shotgun (WGS) entry which is preliminary data.</text>
</comment>
<protein>
    <recommendedName>
        <fullName evidence="4 13">Homoserine kinase</fullName>
        <shortName evidence="13">HK</shortName>
        <shortName evidence="13">HSK</shortName>
        <ecNumber evidence="3 13">2.7.1.39</ecNumber>
    </recommendedName>
</protein>
<dbReference type="PIRSF" id="PIRSF000676">
    <property type="entry name" value="Homoser_kin"/>
    <property type="match status" value="1"/>
</dbReference>
<evidence type="ECO:0000256" key="13">
    <source>
        <dbReference type="HAMAP-Rule" id="MF_00384"/>
    </source>
</evidence>
<feature type="binding site" evidence="13">
    <location>
        <begin position="87"/>
        <end position="97"/>
    </location>
    <ligand>
        <name>ATP</name>
        <dbReference type="ChEBI" id="CHEBI:30616"/>
    </ligand>
</feature>
<dbReference type="InterPro" id="IPR014721">
    <property type="entry name" value="Ribsml_uS5_D2-typ_fold_subgr"/>
</dbReference>
<dbReference type="Gene3D" id="3.30.230.10">
    <property type="match status" value="1"/>
</dbReference>
<accession>A0A5R9DY19</accession>
<reference evidence="16 17" key="1">
    <citation type="submission" date="2019-05" db="EMBL/GenBank/DDBJ databases">
        <title>The metagenome of a microbial culture collection derived from dairy environment covers the genomic content of the human microbiome.</title>
        <authorList>
            <person name="Roder T."/>
            <person name="Wuthrich D."/>
            <person name="Sattari Z."/>
            <person name="Von Ah U."/>
            <person name="Bar C."/>
            <person name="Ronchi F."/>
            <person name="Macpherson A.J."/>
            <person name="Ganal-Vonarburg S.C."/>
            <person name="Bruggmann R."/>
            <person name="Vergeres G."/>
        </authorList>
    </citation>
    <scope>NUCLEOTIDE SEQUENCE [LARGE SCALE GENOMIC DNA]</scope>
    <source>
        <strain evidence="16 17">FAM 24227</strain>
    </source>
</reference>
<dbReference type="NCBIfam" id="TIGR00191">
    <property type="entry name" value="thrB"/>
    <property type="match status" value="1"/>
</dbReference>
<evidence type="ECO:0000256" key="6">
    <source>
        <dbReference type="ARBA" id="ARBA00022679"/>
    </source>
</evidence>
<dbReference type="InterPro" id="IPR013750">
    <property type="entry name" value="GHMP_kinase_C_dom"/>
</dbReference>
<dbReference type="EMBL" id="VBSP01000013">
    <property type="protein sequence ID" value="TLQ41659.1"/>
    <property type="molecule type" value="Genomic_DNA"/>
</dbReference>